<evidence type="ECO:0000256" key="6">
    <source>
        <dbReference type="ARBA" id="ARBA00022694"/>
    </source>
</evidence>
<sequence>MLQIGALKLKNRLIMAPMAGITNPPFRLIAKRLGAGLVVTEMVSAVGLSRGHEKTFRYLDGFPEEKPLSVQIFGANPQIMAMAAEIVVEKGADLVDINMGCPARKVVKNGSGGALLRNPAAVRDMVTAVRKTCTVPLTVKIRAGWSPDDANFLEIAGIIEDCGADAVVVHPRFVKQGFSGQADWRIIREVKKNLSIPVIGNGDVFKPEQALQMREETGCDGVMVGRAAMGNPWIFKQILNLEKGLEPRPPDLSERKAIIMEHFALLSRVIGENRASKMMRGLLLGYTKGLPHSSRFRGSFTGINDFNTMVSAMDDYFGTLSRDREMMANSEREKPGAGEP</sequence>
<evidence type="ECO:0000256" key="7">
    <source>
        <dbReference type="ARBA" id="ARBA00022857"/>
    </source>
</evidence>
<dbReference type="InterPro" id="IPR035587">
    <property type="entry name" value="DUS-like_FMN-bd"/>
</dbReference>
<keyword evidence="8" id="KW-0694">RNA-binding</keyword>
<evidence type="ECO:0000256" key="3">
    <source>
        <dbReference type="ARBA" id="ARBA00022555"/>
    </source>
</evidence>
<evidence type="ECO:0000313" key="17">
    <source>
        <dbReference type="Proteomes" id="UP000650524"/>
    </source>
</evidence>
<feature type="binding site" evidence="14">
    <location>
        <position position="140"/>
    </location>
    <ligand>
        <name>FMN</name>
        <dbReference type="ChEBI" id="CHEBI:58210"/>
    </ligand>
</feature>
<dbReference type="InterPro" id="IPR001269">
    <property type="entry name" value="DUS_fam"/>
</dbReference>
<dbReference type="Gene3D" id="3.20.20.70">
    <property type="entry name" value="Aldolase class I"/>
    <property type="match status" value="1"/>
</dbReference>
<evidence type="ECO:0000256" key="8">
    <source>
        <dbReference type="ARBA" id="ARBA00022884"/>
    </source>
</evidence>
<dbReference type="EMBL" id="JACNJD010000137">
    <property type="protein sequence ID" value="MBC8176461.1"/>
    <property type="molecule type" value="Genomic_DNA"/>
</dbReference>
<evidence type="ECO:0000256" key="1">
    <source>
        <dbReference type="ARBA" id="ARBA00001917"/>
    </source>
</evidence>
<proteinExistence type="inferred from homology"/>
<feature type="binding site" evidence="14">
    <location>
        <position position="170"/>
    </location>
    <ligand>
        <name>FMN</name>
        <dbReference type="ChEBI" id="CHEBI:58210"/>
    </ligand>
</feature>
<name>A0A8J6MYX5_9DELT</name>
<dbReference type="GO" id="GO:0050660">
    <property type="term" value="F:flavin adenine dinucleotide binding"/>
    <property type="evidence" value="ECO:0007669"/>
    <property type="project" value="InterPro"/>
</dbReference>
<feature type="active site" description="Proton donor" evidence="13">
    <location>
        <position position="101"/>
    </location>
</feature>
<keyword evidence="7" id="KW-0521">NADP</keyword>
<dbReference type="PANTHER" id="PTHR45846:SF1">
    <property type="entry name" value="TRNA-DIHYDROURIDINE(47) SYNTHASE [NAD(P)(+)]-LIKE"/>
    <property type="match status" value="1"/>
</dbReference>
<keyword evidence="6 12" id="KW-0819">tRNA processing</keyword>
<keyword evidence="3" id="KW-0820">tRNA-binding</keyword>
<dbReference type="InterPro" id="IPR018517">
    <property type="entry name" value="tRNA_hU_synthase_CS"/>
</dbReference>
<evidence type="ECO:0000256" key="2">
    <source>
        <dbReference type="ARBA" id="ARBA00002790"/>
    </source>
</evidence>
<dbReference type="Gene3D" id="1.10.1200.80">
    <property type="entry name" value="Putative flavin oxidoreducatase, domain 2"/>
    <property type="match status" value="1"/>
</dbReference>
<feature type="binding site" evidence="14">
    <location>
        <begin position="17"/>
        <end position="19"/>
    </location>
    <ligand>
        <name>FMN</name>
        <dbReference type="ChEBI" id="CHEBI:58210"/>
    </ligand>
</feature>
<dbReference type="GO" id="GO:0000049">
    <property type="term" value="F:tRNA binding"/>
    <property type="evidence" value="ECO:0007669"/>
    <property type="project" value="UniProtKB-KW"/>
</dbReference>
<dbReference type="InterPro" id="IPR004652">
    <property type="entry name" value="DusB-like"/>
</dbReference>
<dbReference type="InterPro" id="IPR013785">
    <property type="entry name" value="Aldolase_TIM"/>
</dbReference>
<protein>
    <recommendedName>
        <fullName evidence="12">tRNA-dihydrouridine synthase</fullName>
        <ecNumber evidence="12">1.3.1.-</ecNumber>
    </recommendedName>
</protein>
<evidence type="ECO:0000259" key="15">
    <source>
        <dbReference type="Pfam" id="PF01207"/>
    </source>
</evidence>
<dbReference type="Pfam" id="PF01207">
    <property type="entry name" value="Dus"/>
    <property type="match status" value="1"/>
</dbReference>
<dbReference type="GO" id="GO:0017150">
    <property type="term" value="F:tRNA dihydrouridine synthase activity"/>
    <property type="evidence" value="ECO:0007669"/>
    <property type="project" value="InterPro"/>
</dbReference>
<dbReference type="SUPFAM" id="SSF51395">
    <property type="entry name" value="FMN-linked oxidoreductases"/>
    <property type="match status" value="1"/>
</dbReference>
<dbReference type="NCBIfam" id="TIGR00737">
    <property type="entry name" value="nifR3_yhdG"/>
    <property type="match status" value="1"/>
</dbReference>
<evidence type="ECO:0000256" key="5">
    <source>
        <dbReference type="ARBA" id="ARBA00022643"/>
    </source>
</evidence>
<evidence type="ECO:0000256" key="13">
    <source>
        <dbReference type="PIRSR" id="PIRSR006621-1"/>
    </source>
</evidence>
<dbReference type="Proteomes" id="UP000650524">
    <property type="component" value="Unassembled WGS sequence"/>
</dbReference>
<dbReference type="PANTHER" id="PTHR45846">
    <property type="entry name" value="TRNA-DIHYDROURIDINE(47) SYNTHASE [NAD(P)(+)]-LIKE"/>
    <property type="match status" value="1"/>
</dbReference>
<comment type="caution">
    <text evidence="16">The sequence shown here is derived from an EMBL/GenBank/DDBJ whole genome shotgun (WGS) entry which is preliminary data.</text>
</comment>
<dbReference type="PROSITE" id="PS01136">
    <property type="entry name" value="UPF0034"/>
    <property type="match status" value="1"/>
</dbReference>
<comment type="similarity">
    <text evidence="12">Belongs to the dus family.</text>
</comment>
<dbReference type="PIRSF" id="PIRSF006621">
    <property type="entry name" value="Dus"/>
    <property type="match status" value="1"/>
</dbReference>
<feature type="domain" description="DUS-like FMN-binding" evidence="15">
    <location>
        <begin position="15"/>
        <end position="306"/>
    </location>
</feature>
<keyword evidence="4 12" id="KW-0285">Flavoprotein</keyword>
<evidence type="ECO:0000256" key="4">
    <source>
        <dbReference type="ARBA" id="ARBA00022630"/>
    </source>
</evidence>
<dbReference type="EC" id="1.3.1.-" evidence="12"/>
<dbReference type="CDD" id="cd02801">
    <property type="entry name" value="DUS_like_FMN"/>
    <property type="match status" value="1"/>
</dbReference>
<organism evidence="16 17">
    <name type="scientific">Candidatus Desulfacyla euxinica</name>
    <dbReference type="NCBI Taxonomy" id="2841693"/>
    <lineage>
        <taxon>Bacteria</taxon>
        <taxon>Deltaproteobacteria</taxon>
        <taxon>Candidatus Desulfacyla</taxon>
    </lineage>
</organism>
<feature type="binding site" evidence="14">
    <location>
        <position position="71"/>
    </location>
    <ligand>
        <name>FMN</name>
        <dbReference type="ChEBI" id="CHEBI:58210"/>
    </ligand>
</feature>
<dbReference type="AlphaFoldDB" id="A0A8J6MYX5"/>
<evidence type="ECO:0000256" key="14">
    <source>
        <dbReference type="PIRSR" id="PIRSR006621-2"/>
    </source>
</evidence>
<evidence type="ECO:0000256" key="9">
    <source>
        <dbReference type="ARBA" id="ARBA00023002"/>
    </source>
</evidence>
<comment type="cofactor">
    <cofactor evidence="1 12 14">
        <name>FMN</name>
        <dbReference type="ChEBI" id="CHEBI:58210"/>
    </cofactor>
</comment>
<accession>A0A8J6MYX5</accession>
<evidence type="ECO:0000313" key="16">
    <source>
        <dbReference type="EMBL" id="MBC8176461.1"/>
    </source>
</evidence>
<keyword evidence="9 12" id="KW-0560">Oxidoreductase</keyword>
<comment type="function">
    <text evidence="2 12">Catalyzes the synthesis of 5,6-dihydrouridine (D), a modified base found in the D-loop of most tRNAs, via the reduction of the C5-C6 double bond in target uridines.</text>
</comment>
<gene>
    <name evidence="16" type="primary">dusB</name>
    <name evidence="16" type="ORF">H8E19_03575</name>
</gene>
<dbReference type="InterPro" id="IPR024036">
    <property type="entry name" value="tRNA-dHydroUridine_Synthase_C"/>
</dbReference>
<evidence type="ECO:0000256" key="10">
    <source>
        <dbReference type="ARBA" id="ARBA00048205"/>
    </source>
</evidence>
<comment type="catalytic activity">
    <reaction evidence="10">
        <text>a 5,6-dihydrouridine in tRNA + NADP(+) = a uridine in tRNA + NADPH + H(+)</text>
        <dbReference type="Rhea" id="RHEA:23624"/>
        <dbReference type="Rhea" id="RHEA-COMP:13339"/>
        <dbReference type="Rhea" id="RHEA-COMP:13887"/>
        <dbReference type="ChEBI" id="CHEBI:15378"/>
        <dbReference type="ChEBI" id="CHEBI:57783"/>
        <dbReference type="ChEBI" id="CHEBI:58349"/>
        <dbReference type="ChEBI" id="CHEBI:65315"/>
        <dbReference type="ChEBI" id="CHEBI:74443"/>
    </reaction>
</comment>
<feature type="binding site" evidence="14">
    <location>
        <begin position="225"/>
        <end position="226"/>
    </location>
    <ligand>
        <name>FMN</name>
        <dbReference type="ChEBI" id="CHEBI:58210"/>
    </ligand>
</feature>
<keyword evidence="5 12" id="KW-0288">FMN</keyword>
<reference evidence="16 17" key="1">
    <citation type="submission" date="2020-08" db="EMBL/GenBank/DDBJ databases">
        <title>Bridging the membrane lipid divide: bacteria of the FCB group superphylum have the potential to synthesize archaeal ether lipids.</title>
        <authorList>
            <person name="Villanueva L."/>
            <person name="Von Meijenfeldt F.A.B."/>
            <person name="Westbye A.B."/>
            <person name="Yadav S."/>
            <person name="Hopmans E.C."/>
            <person name="Dutilh B.E."/>
            <person name="Sinninghe Damste J.S."/>
        </authorList>
    </citation>
    <scope>NUCLEOTIDE SEQUENCE [LARGE SCALE GENOMIC DNA]</scope>
    <source>
        <strain evidence="16">NIOZ-UU27</strain>
    </source>
</reference>
<comment type="catalytic activity">
    <reaction evidence="11">
        <text>a 5,6-dihydrouridine in tRNA + NAD(+) = a uridine in tRNA + NADH + H(+)</text>
        <dbReference type="Rhea" id="RHEA:54452"/>
        <dbReference type="Rhea" id="RHEA-COMP:13339"/>
        <dbReference type="Rhea" id="RHEA-COMP:13887"/>
        <dbReference type="ChEBI" id="CHEBI:15378"/>
        <dbReference type="ChEBI" id="CHEBI:57540"/>
        <dbReference type="ChEBI" id="CHEBI:57945"/>
        <dbReference type="ChEBI" id="CHEBI:65315"/>
        <dbReference type="ChEBI" id="CHEBI:74443"/>
    </reaction>
</comment>
<evidence type="ECO:0000256" key="11">
    <source>
        <dbReference type="ARBA" id="ARBA00048802"/>
    </source>
</evidence>
<evidence type="ECO:0000256" key="12">
    <source>
        <dbReference type="PIRNR" id="PIRNR006621"/>
    </source>
</evidence>
<keyword evidence="14" id="KW-0547">Nucleotide-binding</keyword>